<evidence type="ECO:0000256" key="6">
    <source>
        <dbReference type="ARBA" id="ARBA00022837"/>
    </source>
</evidence>
<evidence type="ECO:0000313" key="11">
    <source>
        <dbReference type="Proteomes" id="UP000824890"/>
    </source>
</evidence>
<keyword evidence="4" id="KW-0677">Repeat</keyword>
<dbReference type="InterPro" id="IPR024632">
    <property type="entry name" value="PLipase_D_C"/>
</dbReference>
<dbReference type="Pfam" id="PF25372">
    <property type="entry name" value="DUF7885"/>
    <property type="match status" value="2"/>
</dbReference>
<keyword evidence="7" id="KW-0442">Lipid degradation</keyword>
<dbReference type="InterPro" id="IPR001810">
    <property type="entry name" value="F-box_dom"/>
</dbReference>
<organism evidence="10 11">
    <name type="scientific">Brassica napus</name>
    <name type="common">Rape</name>
    <dbReference type="NCBI Taxonomy" id="3708"/>
    <lineage>
        <taxon>Eukaryota</taxon>
        <taxon>Viridiplantae</taxon>
        <taxon>Streptophyta</taxon>
        <taxon>Embryophyta</taxon>
        <taxon>Tracheophyta</taxon>
        <taxon>Spermatophyta</taxon>
        <taxon>Magnoliopsida</taxon>
        <taxon>eudicotyledons</taxon>
        <taxon>Gunneridae</taxon>
        <taxon>Pentapetalae</taxon>
        <taxon>rosids</taxon>
        <taxon>malvids</taxon>
        <taxon>Brassicales</taxon>
        <taxon>Brassicaceae</taxon>
        <taxon>Brassiceae</taxon>
        <taxon>Brassica</taxon>
    </lineage>
</organism>
<dbReference type="Gene3D" id="3.30.870.10">
    <property type="entry name" value="Endonuclease Chain A"/>
    <property type="match status" value="2"/>
</dbReference>
<dbReference type="InterPro" id="IPR001611">
    <property type="entry name" value="Leu-rich_rpt"/>
</dbReference>
<dbReference type="PANTHER" id="PTHR18896:SF202">
    <property type="entry name" value="PHOSPHOLIPASE D ALPHA 3"/>
    <property type="match status" value="1"/>
</dbReference>
<evidence type="ECO:0000256" key="1">
    <source>
        <dbReference type="ARBA" id="ARBA00000798"/>
    </source>
</evidence>
<dbReference type="CDD" id="cd22159">
    <property type="entry name" value="F-box_AtTIR1-like"/>
    <property type="match status" value="1"/>
</dbReference>
<evidence type="ECO:0000259" key="9">
    <source>
        <dbReference type="PROSITE" id="PS50035"/>
    </source>
</evidence>
<keyword evidence="11" id="KW-1185">Reference proteome</keyword>
<dbReference type="InterPro" id="IPR015679">
    <property type="entry name" value="PLipase_D_fam"/>
</dbReference>
<name>A0ABQ7YSN2_BRANA</name>
<evidence type="ECO:0000256" key="8">
    <source>
        <dbReference type="ARBA" id="ARBA00023098"/>
    </source>
</evidence>
<dbReference type="PANTHER" id="PTHR18896">
    <property type="entry name" value="PHOSPHOLIPASE D"/>
    <property type="match status" value="1"/>
</dbReference>
<dbReference type="SUPFAM" id="SSF49562">
    <property type="entry name" value="C2 domain (Calcium/lipid-binding domain, CaLB)"/>
    <property type="match status" value="1"/>
</dbReference>
<dbReference type="InterPro" id="IPR036047">
    <property type="entry name" value="F-box-like_dom_sf"/>
</dbReference>
<protein>
    <recommendedName>
        <fullName evidence="2">phospholipase D</fullName>
        <ecNumber evidence="2">3.1.4.4</ecNumber>
    </recommendedName>
</protein>
<accession>A0ABQ7YSN2</accession>
<comment type="caution">
    <text evidence="10">The sequence shown here is derived from an EMBL/GenBank/DDBJ whole genome shotgun (WGS) entry which is preliminary data.</text>
</comment>
<dbReference type="Pfam" id="PF13516">
    <property type="entry name" value="LRR_6"/>
    <property type="match status" value="1"/>
</dbReference>
<proteinExistence type="predicted"/>
<dbReference type="PROSITE" id="PS50035">
    <property type="entry name" value="PLD"/>
    <property type="match status" value="2"/>
</dbReference>
<dbReference type="InterPro" id="IPR035892">
    <property type="entry name" value="C2_domain_sf"/>
</dbReference>
<dbReference type="EC" id="3.1.4.4" evidence="2"/>
<dbReference type="InterPro" id="IPR032675">
    <property type="entry name" value="LRR_dom_sf"/>
</dbReference>
<evidence type="ECO:0000313" key="10">
    <source>
        <dbReference type="EMBL" id="KAH0870268.1"/>
    </source>
</evidence>
<keyword evidence="6" id="KW-0106">Calcium</keyword>
<dbReference type="InterPro" id="IPR001736">
    <property type="entry name" value="PLipase_D/transphosphatidylase"/>
</dbReference>
<dbReference type="Gene3D" id="1.20.1280.50">
    <property type="match status" value="1"/>
</dbReference>
<dbReference type="Pfam" id="PF00614">
    <property type="entry name" value="PLDc"/>
    <property type="match status" value="2"/>
</dbReference>
<dbReference type="EMBL" id="JAGKQM010000017">
    <property type="protein sequence ID" value="KAH0870268.1"/>
    <property type="molecule type" value="Genomic_DNA"/>
</dbReference>
<feature type="domain" description="PLD phosphodiesterase" evidence="9">
    <location>
        <begin position="588"/>
        <end position="615"/>
    </location>
</feature>
<keyword evidence="3" id="KW-0479">Metal-binding</keyword>
<sequence length="1663" mass="182635">MMRRNTKWFQSFHVYAAHSISKIIFTIKDDEPIGANLIGRAYLPATEVISGQPVDRWLDVLDQNKRPIQGGSKIHVRVKFTSVTQDVDWNKGIISSPPFKGVPNAFFNQREGCKVTLYQDAHVLGEYPDITVAGGQAIYIHHRCWEDIFDAIWDAKHLIYITGWSVYPDITLIRDPKRPRPGGNLKLGELLKKKAEENVTVLMLVWDDRTSNKAFKRDGLMMTHDQKTYDYFKNTKVRCVLCPRNPDNGESIVQGFGVAAMFTHHQKTIVVDAEVDGLKTRRRIVSFLGGIDLCDGRYDTEEHPLFGTLNNVHSNDFHQPNFDGASIKKGGPREPWHDIHCRLDGPAAWDVLYNFEQRWLKQGNGRRYLVSMERFSEITVPPLPIVRPDDVEGWTVQVFRSIDNGAVEGFPEDPREASSVGLVTGKNNVIERSIQDAYINAIRRAKHFIYIENQYFLGSSFGWNSRDVNLNEINALHLIPKEISLKIVSKIEAGERFSVYVVIPLWPEGKPGSASVQAILDWQRRTMEMMYTDIIIALRKKGLDAKPRDYLTFFCLGNREVNKAGEYSPPEKPEANSDYARAQESRRFMIYVHSKMMIVDDEYVILGSANINQRSMDGGRDSEIAMGAYQPNHLLATNQMRPRGQVFSFRISLWLEHLRIVTNTFQFPESEKCIRMVNAKADELWGLYSAQVYPRDHDLPGHLLSYPISIGSNGEVTSLAGVELFPDTNAKWLARARSSSRFKGWSSMLSQWPCALPPHLEPPLRVGFGWKLALFFIPYLLVQAMALAASVSVRRFSDGYGRVMVLVSLTVTACVRSSLTSQHYMGLLELLVVVCEAIVCRLGSDYGVQRIYRGCFGSCNKPPPLIVAVDEPSKGLRIQGRLVKKPSVSDDFWSTSTCDMDNNSTMQSQRSVSSISFTNNTATSASSSSNPNEFVNTGLNLWNQTRQQWLASGSSQTKAKVREPTISWNATYESLLGVNKRFSRPIPLPEMVDFLVDVWEQEGLFADEELSGDDEFFTGGGSSMHLSPGSCPGVYLPARKRLRVASAAATSFYSSFEEKQTSIQVLPDECLFEILRRLPSSGRERSACACVSKHWLSVLSSIARNESVEEVESEGFLSRSLEGNKATDLRLAAISVGTSARGGLGKLQIRGSGFESKVTDAGLGAVARGCASLKVLSLWNLPAVSDVGVSEIARSCPLIEKLDLSRCPGITDKGLVAIAENCKNLSELTIDSCSGVGNEGLRAVARGCGNLRSISIKSCPRVGDQGVSFLLAQAGSYLTKVKLQMVNVTGLSLAVLGHYGSGVTDLVLHGLQGVNEKGFWVMGNAKGMKKLKSLSVTSCRGMTDVGLEAVGNGCPDLKHVCLNKCLLVSGKGLVALAKSASSLESLKLEECHRVNQFGFLGFLMNCGSKMKSFSMANCLGISEAPLPSSTSCSSLRSLSIRHCPGFGDASLSFLGKLCHQLQDIELCGLNGVTDAGVFELVQSNSVGLVKVNLSGCINVSDNAVSAISVCHGRTLESLNVDGCKNITDASLVAVAKNCYSVNDLDVSNTLVSDQGVKALASSPNHLNLQVLSVGGCSAITDKSKACIQKLGRTLLGLNIQRCGRISSSTVDNLLEHLWRCEPVSTVVVVLKNMSLSSGDLVRVCGSAFHLSSCRAFGNDGVTS</sequence>
<evidence type="ECO:0000256" key="5">
    <source>
        <dbReference type="ARBA" id="ARBA00022801"/>
    </source>
</evidence>
<evidence type="ECO:0000256" key="7">
    <source>
        <dbReference type="ARBA" id="ARBA00022963"/>
    </source>
</evidence>
<keyword evidence="5" id="KW-0378">Hydrolase</keyword>
<feature type="domain" description="PLD phosphodiesterase" evidence="9">
    <location>
        <begin position="260"/>
        <end position="297"/>
    </location>
</feature>
<dbReference type="SUPFAM" id="SSF81383">
    <property type="entry name" value="F-box domain"/>
    <property type="match status" value="1"/>
</dbReference>
<dbReference type="SMART" id="SM00367">
    <property type="entry name" value="LRR_CC"/>
    <property type="match status" value="12"/>
</dbReference>
<evidence type="ECO:0000256" key="4">
    <source>
        <dbReference type="ARBA" id="ARBA00022737"/>
    </source>
</evidence>
<dbReference type="Gene3D" id="3.80.10.10">
    <property type="entry name" value="Ribonuclease Inhibitor"/>
    <property type="match status" value="4"/>
</dbReference>
<dbReference type="Pfam" id="PF00646">
    <property type="entry name" value="F-box"/>
    <property type="match status" value="1"/>
</dbReference>
<keyword evidence="8" id="KW-0443">Lipid metabolism</keyword>
<dbReference type="Pfam" id="PF13259">
    <property type="entry name" value="clamp_Gag1-like"/>
    <property type="match status" value="1"/>
</dbReference>
<dbReference type="InterPro" id="IPR006553">
    <property type="entry name" value="Leu-rich_rpt_Cys-con_subtyp"/>
</dbReference>
<dbReference type="SUPFAM" id="SSF56024">
    <property type="entry name" value="Phospholipase D/nuclease"/>
    <property type="match status" value="2"/>
</dbReference>
<dbReference type="Pfam" id="PF12357">
    <property type="entry name" value="PLD_C"/>
    <property type="match status" value="1"/>
</dbReference>
<dbReference type="Proteomes" id="UP000824890">
    <property type="component" value="Unassembled WGS sequence"/>
</dbReference>
<dbReference type="Gene3D" id="2.60.40.150">
    <property type="entry name" value="C2 domain"/>
    <property type="match status" value="1"/>
</dbReference>
<reference evidence="10 11" key="1">
    <citation type="submission" date="2021-05" db="EMBL/GenBank/DDBJ databases">
        <title>Genome Assembly of Synthetic Allotetraploid Brassica napus Reveals Homoeologous Exchanges between Subgenomes.</title>
        <authorList>
            <person name="Davis J.T."/>
        </authorList>
    </citation>
    <scope>NUCLEOTIDE SEQUENCE [LARGE SCALE GENOMIC DNA]</scope>
    <source>
        <strain evidence="11">cv. Da-Ae</strain>
        <tissue evidence="10">Seedling</tissue>
    </source>
</reference>
<comment type="catalytic activity">
    <reaction evidence="1">
        <text>a 1,2-diacyl-sn-glycero-3-phosphocholine + H2O = a 1,2-diacyl-sn-glycero-3-phosphate + choline + H(+)</text>
        <dbReference type="Rhea" id="RHEA:14445"/>
        <dbReference type="ChEBI" id="CHEBI:15354"/>
        <dbReference type="ChEBI" id="CHEBI:15377"/>
        <dbReference type="ChEBI" id="CHEBI:15378"/>
        <dbReference type="ChEBI" id="CHEBI:57643"/>
        <dbReference type="ChEBI" id="CHEBI:58608"/>
        <dbReference type="EC" id="3.1.4.4"/>
    </reaction>
</comment>
<gene>
    <name evidence="10" type="ORF">HID58_077290</name>
</gene>
<dbReference type="InterPro" id="IPR025124">
    <property type="entry name" value="Gag1-like_clamp"/>
</dbReference>
<dbReference type="SUPFAM" id="SSF52047">
    <property type="entry name" value="RNI-like"/>
    <property type="match status" value="2"/>
</dbReference>
<dbReference type="SMART" id="SM00155">
    <property type="entry name" value="PLDc"/>
    <property type="match status" value="2"/>
</dbReference>
<dbReference type="InterPro" id="IPR057207">
    <property type="entry name" value="FBXL15_LRR"/>
</dbReference>
<evidence type="ECO:0000256" key="3">
    <source>
        <dbReference type="ARBA" id="ARBA00022723"/>
    </source>
</evidence>
<evidence type="ECO:0000256" key="2">
    <source>
        <dbReference type="ARBA" id="ARBA00012027"/>
    </source>
</evidence>